<sequence>MYQFEVLGDGDLNSIISIPEEVLQEFSEGEAFINNCVRYSVLQWEEHCTECAMPACYQTCDLYRARRDGHCRRFVNGMVPIHLPELNSPLVQVDFKRWGAMMSSGCVGVLNRDDAEKIQAKASRAEWIARRGTLTDQISFRGRKGIIARLATRYKKSIVEKSQPIELADAFCMQVYSEIPVDLSLVIRAKQGNEKRPPYQKRIVLSAGYHQVLIPFDEIAPYIDYPNLHFINITPNRTDDSDSDPITFVFGFVGFIQQGYHLKNAGNEFQGRDKSVKVMVWDLDNTLWDGILVEDGEEGINLKEGIRNVIETLDKRGIVNSIASKNDHQKAWRKLESLGLSHYFVFPQINWDPKSQNIRRISEDFNVGLDSIAFIDDSPFERSEVKRSLKSVRVFEHDQYMSLLNMRDFNPSVSSESSSRRDFYISQHKRSSTLTDFNGSYFEFIKESEINLSIGRADINNIDRVHELIQRTNQMNFSATRYDRERLMNLLQDDLMLPLYLMARDKFGDYGTVGFCLIDITKHTVTDLMFSCRVQSKRVEHAFIYYLLDLCRQAAWHSLKVEYLPTERNRQTAKVFQDLSFKKVDGADRITIWEKETTKPIEGEGLIEISSNGISLAPINKS</sequence>
<accession>A0AAE9MVD5</accession>
<organism evidence="1 2">
    <name type="scientific">Vibrio campbellii</name>
    <dbReference type="NCBI Taxonomy" id="680"/>
    <lineage>
        <taxon>Bacteria</taxon>
        <taxon>Pseudomonadati</taxon>
        <taxon>Pseudomonadota</taxon>
        <taxon>Gammaproteobacteria</taxon>
        <taxon>Vibrionales</taxon>
        <taxon>Vibrionaceae</taxon>
        <taxon>Vibrio</taxon>
    </lineage>
</organism>
<dbReference type="NCBIfam" id="TIGR01681">
    <property type="entry name" value="HAD-SF-IIIC"/>
    <property type="match status" value="1"/>
</dbReference>
<proteinExistence type="predicted"/>
<dbReference type="EMBL" id="CP050467">
    <property type="protein sequence ID" value="UTZ25395.1"/>
    <property type="molecule type" value="Genomic_DNA"/>
</dbReference>
<dbReference type="SUPFAM" id="SSF56784">
    <property type="entry name" value="HAD-like"/>
    <property type="match status" value="1"/>
</dbReference>
<name>A0AAE9MVD5_9VIBR</name>
<evidence type="ECO:0000313" key="1">
    <source>
        <dbReference type="EMBL" id="UTZ25395.1"/>
    </source>
</evidence>
<dbReference type="AlphaFoldDB" id="A0AAE9MVD5"/>
<dbReference type="InterPro" id="IPR036412">
    <property type="entry name" value="HAD-like_sf"/>
</dbReference>
<gene>
    <name evidence="1" type="ORF">HB761_00750</name>
</gene>
<dbReference type="InterPro" id="IPR023214">
    <property type="entry name" value="HAD_sf"/>
</dbReference>
<dbReference type="Proteomes" id="UP001058687">
    <property type="component" value="Chromosome 1"/>
</dbReference>
<dbReference type="RefSeq" id="WP_255936686.1">
    <property type="nucleotide sequence ID" value="NZ_CP050467.1"/>
</dbReference>
<dbReference type="Gene3D" id="3.40.50.1000">
    <property type="entry name" value="HAD superfamily/HAD-like"/>
    <property type="match status" value="1"/>
</dbReference>
<dbReference type="InterPro" id="IPR010033">
    <property type="entry name" value="HAD_SF_ppase_IIIC"/>
</dbReference>
<reference evidence="1" key="1">
    <citation type="submission" date="2020-03" db="EMBL/GenBank/DDBJ databases">
        <title>Five strains of Vibrio campbellii isolated from Mariana Trench.</title>
        <authorList>
            <person name="Liang J."/>
            <person name="Zhang X.-H."/>
        </authorList>
    </citation>
    <scope>NUCLEOTIDE SEQUENCE</scope>
    <source>
        <strain evidence="1">LJC014</strain>
    </source>
</reference>
<evidence type="ECO:0000313" key="2">
    <source>
        <dbReference type="Proteomes" id="UP001058687"/>
    </source>
</evidence>
<protein>
    <submittedName>
        <fullName evidence="1">HAD-IIIC family phosphatase</fullName>
    </submittedName>
</protein>
<dbReference type="NCBIfam" id="TIGR01686">
    <property type="entry name" value="FkbH"/>
    <property type="match status" value="1"/>
</dbReference>
<dbReference type="InterPro" id="IPR010037">
    <property type="entry name" value="FkbH_domain"/>
</dbReference>